<evidence type="ECO:0000256" key="1">
    <source>
        <dbReference type="SAM" id="MobiDB-lite"/>
    </source>
</evidence>
<protein>
    <submittedName>
        <fullName evidence="2">Uncharacterized protein</fullName>
    </submittedName>
</protein>
<dbReference type="VEuPathDB" id="ToxoDB:TGVEG_363640"/>
<name>A0A125YVQ2_TOXGV</name>
<comment type="caution">
    <text evidence="2">The sequence shown here is derived from an EMBL/GenBank/DDBJ whole genome shotgun (WGS) entry which is preliminary data.</text>
</comment>
<reference evidence="2" key="1">
    <citation type="submission" date="2007-03" db="EMBL/GenBank/DDBJ databases">
        <authorList>
            <person name="Paulsen I."/>
        </authorList>
    </citation>
    <scope>NUCLEOTIDE SEQUENCE</scope>
    <source>
        <strain evidence="2">VEG</strain>
    </source>
</reference>
<gene>
    <name evidence="2" type="ORF">TGVEG_363640</name>
</gene>
<feature type="region of interest" description="Disordered" evidence="1">
    <location>
        <begin position="1"/>
        <end position="20"/>
    </location>
</feature>
<evidence type="ECO:0000313" key="2">
    <source>
        <dbReference type="EMBL" id="ESS33490.1"/>
    </source>
</evidence>
<evidence type="ECO:0000313" key="3">
    <source>
        <dbReference type="Proteomes" id="UP000002226"/>
    </source>
</evidence>
<dbReference type="Proteomes" id="UP000002226">
    <property type="component" value="Unassembled WGS sequence"/>
</dbReference>
<feature type="compositionally biased region" description="Polar residues" evidence="1">
    <location>
        <begin position="1"/>
        <end position="19"/>
    </location>
</feature>
<dbReference type="AlphaFoldDB" id="A0A125YVQ2"/>
<organism evidence="2 3">
    <name type="scientific">Toxoplasma gondii (strain ATCC 50861 / VEG)</name>
    <dbReference type="NCBI Taxonomy" id="432359"/>
    <lineage>
        <taxon>Eukaryota</taxon>
        <taxon>Sar</taxon>
        <taxon>Alveolata</taxon>
        <taxon>Apicomplexa</taxon>
        <taxon>Conoidasida</taxon>
        <taxon>Coccidia</taxon>
        <taxon>Eucoccidiorida</taxon>
        <taxon>Eimeriorina</taxon>
        <taxon>Sarcocystidae</taxon>
        <taxon>Toxoplasma</taxon>
    </lineage>
</organism>
<sequence>MVTRSRPISSRQHLQSSRSGFRAVPAIHAQLFDESHGSDLQRHKFRGDECRENVSERATPITLCWHAGALHKAGRILLMGSAASRQCDAFRHLFRALVLVAAASFQHDTEHTVSKTETSPCLVPLSYWNPLPALEHFGSTCENGRGSRR</sequence>
<proteinExistence type="predicted"/>
<dbReference type="EMBL" id="AAYL02000098">
    <property type="protein sequence ID" value="ESS33490.1"/>
    <property type="molecule type" value="Genomic_DNA"/>
</dbReference>
<keyword evidence="3" id="KW-1185">Reference proteome</keyword>
<accession>A0A125YVQ2</accession>